<dbReference type="Proteomes" id="UP001059773">
    <property type="component" value="Chromosome"/>
</dbReference>
<feature type="transmembrane region" description="Helical" evidence="1">
    <location>
        <begin position="124"/>
        <end position="147"/>
    </location>
</feature>
<proteinExistence type="predicted"/>
<keyword evidence="1" id="KW-0472">Membrane</keyword>
<keyword evidence="4" id="KW-1185">Reference proteome</keyword>
<keyword evidence="1" id="KW-0812">Transmembrane</keyword>
<dbReference type="Pfam" id="PF07331">
    <property type="entry name" value="TctB"/>
    <property type="match status" value="1"/>
</dbReference>
<protein>
    <submittedName>
        <fullName evidence="3">Tripartite tricarboxylate transporter TctB family protein</fullName>
    </submittedName>
</protein>
<keyword evidence="1" id="KW-1133">Transmembrane helix</keyword>
<feature type="transmembrane region" description="Helical" evidence="1">
    <location>
        <begin position="35"/>
        <end position="53"/>
    </location>
</feature>
<name>A0ABY5JQR6_9BACI</name>
<feature type="domain" description="DUF1468" evidence="2">
    <location>
        <begin position="36"/>
        <end position="148"/>
    </location>
</feature>
<accession>A0ABY5JQR6</accession>
<dbReference type="RefSeq" id="WP_256707695.1">
    <property type="nucleotide sequence ID" value="NZ_CP101914.1"/>
</dbReference>
<feature type="transmembrane region" description="Helical" evidence="1">
    <location>
        <begin position="7"/>
        <end position="23"/>
    </location>
</feature>
<evidence type="ECO:0000256" key="1">
    <source>
        <dbReference type="SAM" id="Phobius"/>
    </source>
</evidence>
<organism evidence="3 4">
    <name type="scientific">Oceanobacillus jeddahense</name>
    <dbReference type="NCBI Taxonomy" id="1462527"/>
    <lineage>
        <taxon>Bacteria</taxon>
        <taxon>Bacillati</taxon>
        <taxon>Bacillota</taxon>
        <taxon>Bacilli</taxon>
        <taxon>Bacillales</taxon>
        <taxon>Bacillaceae</taxon>
        <taxon>Oceanobacillus</taxon>
    </lineage>
</organism>
<evidence type="ECO:0000313" key="4">
    <source>
        <dbReference type="Proteomes" id="UP001059773"/>
    </source>
</evidence>
<dbReference type="EMBL" id="CP101914">
    <property type="protein sequence ID" value="UUI02461.1"/>
    <property type="molecule type" value="Genomic_DNA"/>
</dbReference>
<gene>
    <name evidence="3" type="ORF">NP439_20855</name>
</gene>
<reference evidence="3" key="1">
    <citation type="submission" date="2022-07" db="EMBL/GenBank/DDBJ databases">
        <title>FELIX.</title>
        <authorList>
            <person name="Wan K.H."/>
            <person name="Park S."/>
            <person name="Lawrence Q."/>
            <person name="Eichenberger J.P."/>
            <person name="Booth B.W."/>
            <person name="Piaggio A.J."/>
            <person name="Chandler J.C."/>
            <person name="Franklin A.B."/>
            <person name="Celniker S.E."/>
        </authorList>
    </citation>
    <scope>NUCLEOTIDE SEQUENCE</scope>
    <source>
        <strain evidence="3">QA-1986 374</strain>
    </source>
</reference>
<dbReference type="InterPro" id="IPR009936">
    <property type="entry name" value="DUF1468"/>
</dbReference>
<evidence type="ECO:0000259" key="2">
    <source>
        <dbReference type="Pfam" id="PF07331"/>
    </source>
</evidence>
<sequence>MAHEIKNILFLIVIGVFCGFYYLDILSLPQPEEKNLVIFLIGGITIFLVLELGRSIYRGLKNKYDHKSSLFQDIKAWIKSRQFILVVNVILYVIFVPIIGFFIATLLFIALLNYLLNSRKIWEITLLPIVLLILIYLLFVTLLGINLPTGILF</sequence>
<feature type="transmembrane region" description="Helical" evidence="1">
    <location>
        <begin position="83"/>
        <end position="112"/>
    </location>
</feature>
<evidence type="ECO:0000313" key="3">
    <source>
        <dbReference type="EMBL" id="UUI02461.1"/>
    </source>
</evidence>